<dbReference type="InterPro" id="IPR039480">
    <property type="entry name" value="C-C_Bond_Lyase-like"/>
</dbReference>
<accession>A0A1M5N5H3</accession>
<dbReference type="PANTHER" id="PTHR32308:SF10">
    <property type="entry name" value="CITRATE LYASE SUBUNIT BETA"/>
    <property type="match status" value="1"/>
</dbReference>
<evidence type="ECO:0000313" key="5">
    <source>
        <dbReference type="EMBL" id="SHG84814.1"/>
    </source>
</evidence>
<keyword evidence="2 4" id="KW-0479">Metal-binding</keyword>
<feature type="binding site" evidence="4">
    <location>
        <position position="201"/>
    </location>
    <ligand>
        <name>Mg(2+)</name>
        <dbReference type="ChEBI" id="CHEBI:18420"/>
    </ligand>
</feature>
<name>A0A1M5N5H3_9FIRM</name>
<dbReference type="OrthoDB" id="9786940at2"/>
<gene>
    <name evidence="5" type="ORF">SAMN04488530_10916</name>
</gene>
<protein>
    <submittedName>
        <fullName evidence="5">Citrate lyase beta subunit</fullName>
    </submittedName>
</protein>
<dbReference type="InterPro" id="IPR040442">
    <property type="entry name" value="Pyrv_kinase-like_dom_sf"/>
</dbReference>
<dbReference type="InterPro" id="IPR011206">
    <property type="entry name" value="Citrate_lyase_beta/mcl1/mcl2"/>
</dbReference>
<dbReference type="SUPFAM" id="SSF51621">
    <property type="entry name" value="Phosphoenolpyruvate/pyruvate domain"/>
    <property type="match status" value="1"/>
</dbReference>
<dbReference type="RefSeq" id="WP_073125113.1">
    <property type="nucleotide sequence ID" value="NZ_BAABCH010000102.1"/>
</dbReference>
<dbReference type="GO" id="GO:0000287">
    <property type="term" value="F:magnesium ion binding"/>
    <property type="evidence" value="ECO:0007669"/>
    <property type="project" value="TreeGrafter"/>
</dbReference>
<dbReference type="EMBL" id="FQWX01000009">
    <property type="protein sequence ID" value="SHG84814.1"/>
    <property type="molecule type" value="Genomic_DNA"/>
</dbReference>
<dbReference type="STRING" id="1121321.SAMN04488530_10916"/>
<proteinExistence type="predicted"/>
<dbReference type="Gene3D" id="3.20.20.60">
    <property type="entry name" value="Phosphoenolpyruvate-binding domains"/>
    <property type="match status" value="1"/>
</dbReference>
<evidence type="ECO:0000256" key="2">
    <source>
        <dbReference type="ARBA" id="ARBA00022723"/>
    </source>
</evidence>
<dbReference type="GO" id="GO:0016829">
    <property type="term" value="F:lyase activity"/>
    <property type="evidence" value="ECO:0007669"/>
    <property type="project" value="UniProtKB-KW"/>
</dbReference>
<dbReference type="AlphaFoldDB" id="A0A1M5N5H3"/>
<dbReference type="Pfam" id="PF15617">
    <property type="entry name" value="C-C_Bond_Lyase"/>
    <property type="match status" value="1"/>
</dbReference>
<reference evidence="6" key="1">
    <citation type="submission" date="2016-11" db="EMBL/GenBank/DDBJ databases">
        <authorList>
            <person name="Varghese N."/>
            <person name="Submissions S."/>
        </authorList>
    </citation>
    <scope>NUCLEOTIDE SEQUENCE [LARGE SCALE GENOMIC DNA]</scope>
    <source>
        <strain evidence="6">DSM 2635</strain>
    </source>
</reference>
<comment type="cofactor">
    <cofactor evidence="1">
        <name>Mg(2+)</name>
        <dbReference type="ChEBI" id="CHEBI:18420"/>
    </cofactor>
</comment>
<organism evidence="5 6">
    <name type="scientific">Asaccharospora irregularis DSM 2635</name>
    <dbReference type="NCBI Taxonomy" id="1121321"/>
    <lineage>
        <taxon>Bacteria</taxon>
        <taxon>Bacillati</taxon>
        <taxon>Bacillota</taxon>
        <taxon>Clostridia</taxon>
        <taxon>Peptostreptococcales</taxon>
        <taxon>Peptostreptococcaceae</taxon>
        <taxon>Asaccharospora</taxon>
    </lineage>
</organism>
<evidence type="ECO:0000256" key="3">
    <source>
        <dbReference type="ARBA" id="ARBA00022842"/>
    </source>
</evidence>
<evidence type="ECO:0000256" key="4">
    <source>
        <dbReference type="PIRSR" id="PIRSR015582-2"/>
    </source>
</evidence>
<keyword evidence="3 4" id="KW-0460">Magnesium</keyword>
<dbReference type="GO" id="GO:0006107">
    <property type="term" value="P:oxaloacetate metabolic process"/>
    <property type="evidence" value="ECO:0007669"/>
    <property type="project" value="TreeGrafter"/>
</dbReference>
<evidence type="ECO:0000313" key="6">
    <source>
        <dbReference type="Proteomes" id="UP000243255"/>
    </source>
</evidence>
<evidence type="ECO:0000256" key="1">
    <source>
        <dbReference type="ARBA" id="ARBA00001946"/>
    </source>
</evidence>
<dbReference type="InterPro" id="IPR015813">
    <property type="entry name" value="Pyrv/PenolPyrv_kinase-like_dom"/>
</dbReference>
<dbReference type="PANTHER" id="PTHR32308">
    <property type="entry name" value="LYASE BETA SUBUNIT, PUTATIVE (AFU_ORTHOLOGUE AFUA_4G13030)-RELATED"/>
    <property type="match status" value="1"/>
</dbReference>
<sequence>MRYFDYIDEENLNRIFFKRPCEFNKDTDKDMLKYALGAFLYVPATQYNMIYKSIIGEVKGVRPLAICLEDAIGAKGEDEAINNLRSIFRDIRTDLRVNIDNIPLIFLRVRNVEQLNKIKDIIVENKDIIVGILIPKANSVLVEKYVETLNSMGLFSMYIITIIESAEFINIESKKEAFENLYKVLLKNKKRILSIRIGITDILGIYSIRRSKKFSIYDNLICTDFMRDTIGYLNKKELDVPISGGVSEFFNMKDEEIKSKYTEEILLDKFNGFIGKTVIHPSQIPITQALCTINYEDFIDAQNIIANIDGKYGVNKSVSKERMNEINPHLLWAKRVLTLSNIYGVLNEGIDYNELLKF</sequence>
<dbReference type="Proteomes" id="UP000243255">
    <property type="component" value="Unassembled WGS sequence"/>
</dbReference>
<keyword evidence="6" id="KW-1185">Reference proteome</keyword>
<dbReference type="PIRSF" id="PIRSF015582">
    <property type="entry name" value="Cit_lyase_B"/>
    <property type="match status" value="1"/>
</dbReference>
<keyword evidence="5" id="KW-0456">Lyase</keyword>